<dbReference type="InterPro" id="IPR002575">
    <property type="entry name" value="Aminoglycoside_PTrfase"/>
</dbReference>
<dbReference type="GO" id="GO:0016301">
    <property type="term" value="F:kinase activity"/>
    <property type="evidence" value="ECO:0007669"/>
    <property type="project" value="UniProtKB-KW"/>
</dbReference>
<dbReference type="Gene3D" id="3.90.1200.10">
    <property type="match status" value="1"/>
</dbReference>
<dbReference type="PANTHER" id="PTHR40086">
    <property type="entry name" value="PHOSPHOTRANSFERASE YTMP-RELATED"/>
    <property type="match status" value="1"/>
</dbReference>
<dbReference type="PANTHER" id="PTHR40086:SF1">
    <property type="entry name" value="CELL CYCLE REGULATOR CCRZ"/>
    <property type="match status" value="1"/>
</dbReference>
<name>A0A449B287_9BACT</name>
<proteinExistence type="predicted"/>
<feature type="domain" description="Aminoglycoside phosphotransferase" evidence="1">
    <location>
        <begin position="64"/>
        <end position="193"/>
    </location>
</feature>
<dbReference type="Pfam" id="PF01636">
    <property type="entry name" value="APH"/>
    <property type="match status" value="1"/>
</dbReference>
<dbReference type="AlphaFoldDB" id="A0A449B287"/>
<dbReference type="InterPro" id="IPR052077">
    <property type="entry name" value="CcrZ_PhaseVar_Mediator"/>
</dbReference>
<sequence length="247" mass="30208">MKKINLGYTNQSFRDNDLFIQKKKYNQFNHKIDYKILDSLGFVPKLIENSSQWLKYQFIDSVDFEFTDEALIQVADYLKALHESDLKFPKTNHAARVKEYRKIIKQKNIKIDILDKYYKRINTILAQIKNNRPLHNDLFKTNMLMDQNQKLWIVDWEYASMGDKHFDLAYFITSNNLNEHQEKVFLNRYDLYWEEYLLQHKIFVYYLIILWLNVQETMPFDDKPFYDLVEHSVQVYENKKKNNLFRR</sequence>
<protein>
    <submittedName>
        <fullName evidence="2">Thiamine kinase</fullName>
    </submittedName>
</protein>
<accession>A0A449B287</accession>
<dbReference type="Proteomes" id="UP000290985">
    <property type="component" value="Chromosome"/>
</dbReference>
<evidence type="ECO:0000313" key="3">
    <source>
        <dbReference type="Proteomes" id="UP000290985"/>
    </source>
</evidence>
<keyword evidence="3" id="KW-1185">Reference proteome</keyword>
<dbReference type="SUPFAM" id="SSF56112">
    <property type="entry name" value="Protein kinase-like (PK-like)"/>
    <property type="match status" value="1"/>
</dbReference>
<evidence type="ECO:0000259" key="1">
    <source>
        <dbReference type="Pfam" id="PF01636"/>
    </source>
</evidence>
<organism evidence="2 3">
    <name type="scientific">Mycoplasmopsis citelli</name>
    <dbReference type="NCBI Taxonomy" id="171281"/>
    <lineage>
        <taxon>Bacteria</taxon>
        <taxon>Bacillati</taxon>
        <taxon>Mycoplasmatota</taxon>
        <taxon>Mycoplasmoidales</taxon>
        <taxon>Metamycoplasmataceae</taxon>
        <taxon>Mycoplasmopsis</taxon>
    </lineage>
</organism>
<reference evidence="2 3" key="1">
    <citation type="submission" date="2019-01" db="EMBL/GenBank/DDBJ databases">
        <authorList>
            <consortium name="Pathogen Informatics"/>
        </authorList>
    </citation>
    <scope>NUCLEOTIDE SEQUENCE [LARGE SCALE GENOMIC DNA]</scope>
    <source>
        <strain evidence="2 3">NCTC10181</strain>
    </source>
</reference>
<dbReference type="OrthoDB" id="9803871at2"/>
<dbReference type="KEGG" id="mcit:NCTC10181_00555"/>
<keyword evidence="2" id="KW-0418">Kinase</keyword>
<evidence type="ECO:0000313" key="2">
    <source>
        <dbReference type="EMBL" id="VEU74696.1"/>
    </source>
</evidence>
<dbReference type="RefSeq" id="WP_129725503.1">
    <property type="nucleotide sequence ID" value="NZ_LR215036.1"/>
</dbReference>
<dbReference type="EMBL" id="LR215036">
    <property type="protein sequence ID" value="VEU74696.1"/>
    <property type="molecule type" value="Genomic_DNA"/>
</dbReference>
<keyword evidence="2" id="KW-0808">Transferase</keyword>
<dbReference type="InterPro" id="IPR011009">
    <property type="entry name" value="Kinase-like_dom_sf"/>
</dbReference>
<gene>
    <name evidence="2" type="ORF">NCTC10181_00555</name>
</gene>